<sequence length="220" mass="25332">MSKSVKTYFNRTAAEFDSLYSDKRNKIFQIIDRLLRSDIYKRFALTFLECQPVEGSSILDVGCGSGRYAVEFARRGADEVVGIEFAKSMIELAVFLAGDMGVKEKCEFIQGDFLQMQLDRLFDYSLALGVFDYTENAETFLQKMKSLTKQKIIASFPRNTFLRSSQRRIRYRIMGCPVYFYGKEDVKRILMAAGLTKFRITELQGDYFVIVPMDDSKGMQ</sequence>
<dbReference type="PANTHER" id="PTHR44068:SF11">
    <property type="entry name" value="GERANYL DIPHOSPHATE 2-C-METHYLTRANSFERASE"/>
    <property type="match status" value="1"/>
</dbReference>
<keyword evidence="2" id="KW-0808">Transferase</keyword>
<keyword evidence="2" id="KW-0489">Methyltransferase</keyword>
<dbReference type="EMBL" id="MAYW01000004">
    <property type="protein sequence ID" value="ODS34592.1"/>
    <property type="molecule type" value="Genomic_DNA"/>
</dbReference>
<dbReference type="SUPFAM" id="SSF53335">
    <property type="entry name" value="S-adenosyl-L-methionine-dependent methyltransferases"/>
    <property type="match status" value="1"/>
</dbReference>
<gene>
    <name evidence="2" type="primary">ubiG</name>
    <name evidence="2" type="ORF">SCARUB_00327</name>
</gene>
<dbReference type="InterPro" id="IPR050447">
    <property type="entry name" value="Erg6_SMT_methyltransf"/>
</dbReference>
<dbReference type="AlphaFoldDB" id="A0A1E3XG51"/>
<name>A0A1E3XG51_9BACT</name>
<evidence type="ECO:0000313" key="2">
    <source>
        <dbReference type="EMBL" id="ODS34592.1"/>
    </source>
</evidence>
<evidence type="ECO:0000259" key="1">
    <source>
        <dbReference type="Pfam" id="PF13847"/>
    </source>
</evidence>
<evidence type="ECO:0000313" key="3">
    <source>
        <dbReference type="Proteomes" id="UP000094056"/>
    </source>
</evidence>
<feature type="domain" description="Methyltransferase" evidence="1">
    <location>
        <begin position="54"/>
        <end position="152"/>
    </location>
</feature>
<dbReference type="Proteomes" id="UP000094056">
    <property type="component" value="Unassembled WGS sequence"/>
</dbReference>
<dbReference type="InterPro" id="IPR029063">
    <property type="entry name" value="SAM-dependent_MTases_sf"/>
</dbReference>
<proteinExistence type="predicted"/>
<dbReference type="EC" id="2.1.1.222" evidence="2"/>
<dbReference type="CDD" id="cd02440">
    <property type="entry name" value="AdoMet_MTases"/>
    <property type="match status" value="1"/>
</dbReference>
<comment type="caution">
    <text evidence="2">The sequence shown here is derived from an EMBL/GenBank/DDBJ whole genome shotgun (WGS) entry which is preliminary data.</text>
</comment>
<organism evidence="2 3">
    <name type="scientific">Candidatus Scalindua rubra</name>
    <dbReference type="NCBI Taxonomy" id="1872076"/>
    <lineage>
        <taxon>Bacteria</taxon>
        <taxon>Pseudomonadati</taxon>
        <taxon>Planctomycetota</taxon>
        <taxon>Candidatus Brocadiia</taxon>
        <taxon>Candidatus Brocadiales</taxon>
        <taxon>Candidatus Scalinduaceae</taxon>
        <taxon>Candidatus Scalindua</taxon>
    </lineage>
</organism>
<dbReference type="PANTHER" id="PTHR44068">
    <property type="entry name" value="ZGC:194242"/>
    <property type="match status" value="1"/>
</dbReference>
<dbReference type="Gene3D" id="3.40.50.150">
    <property type="entry name" value="Vaccinia Virus protein VP39"/>
    <property type="match status" value="1"/>
</dbReference>
<protein>
    <submittedName>
        <fullName evidence="2">Ubiquinone biosynthesis O-methyltransferase</fullName>
        <ecNumber evidence="2">2.1.1.222</ecNumber>
    </submittedName>
</protein>
<dbReference type="GO" id="GO:0032259">
    <property type="term" value="P:methylation"/>
    <property type="evidence" value="ECO:0007669"/>
    <property type="project" value="UniProtKB-KW"/>
</dbReference>
<reference evidence="2 3" key="1">
    <citation type="submission" date="2016-07" db="EMBL/GenBank/DDBJ databases">
        <title>Draft genome of Scalindua rubra, obtained from a brine-seawater interface in the Red Sea, sheds light on salt adaptation in anammox bacteria.</title>
        <authorList>
            <person name="Speth D.R."/>
            <person name="Lagkouvardos I."/>
            <person name="Wang Y."/>
            <person name="Qian P.-Y."/>
            <person name="Dutilh B.E."/>
            <person name="Jetten M.S."/>
        </authorList>
    </citation>
    <scope>NUCLEOTIDE SEQUENCE [LARGE SCALE GENOMIC DNA]</scope>
    <source>
        <strain evidence="2">BSI-1</strain>
    </source>
</reference>
<dbReference type="InterPro" id="IPR025714">
    <property type="entry name" value="Methyltranfer_dom"/>
</dbReference>
<keyword evidence="2" id="KW-0830">Ubiquinone</keyword>
<accession>A0A1E3XG51</accession>
<dbReference type="GO" id="GO:0102208">
    <property type="term" value="F:2-polyprenyl-6-hydroxyphenol methylase activity"/>
    <property type="evidence" value="ECO:0007669"/>
    <property type="project" value="UniProtKB-EC"/>
</dbReference>
<dbReference type="Pfam" id="PF13847">
    <property type="entry name" value="Methyltransf_31"/>
    <property type="match status" value="1"/>
</dbReference>